<name>A0A7S3PZJ7_9STRA</name>
<keyword evidence="1" id="KW-0732">Signal</keyword>
<feature type="chain" id="PRO_5030801822" evidence="1">
    <location>
        <begin position="22"/>
        <end position="272"/>
    </location>
</feature>
<evidence type="ECO:0000256" key="1">
    <source>
        <dbReference type="SAM" id="SignalP"/>
    </source>
</evidence>
<gene>
    <name evidence="2" type="ORF">CDEB00056_LOCUS5801</name>
</gene>
<protein>
    <submittedName>
        <fullName evidence="2">Uncharacterized protein</fullName>
    </submittedName>
</protein>
<dbReference type="EMBL" id="HBIO01007702">
    <property type="protein sequence ID" value="CAE0460960.1"/>
    <property type="molecule type" value="Transcribed_RNA"/>
</dbReference>
<feature type="signal peptide" evidence="1">
    <location>
        <begin position="1"/>
        <end position="21"/>
    </location>
</feature>
<evidence type="ECO:0000313" key="2">
    <source>
        <dbReference type="EMBL" id="CAE0460960.1"/>
    </source>
</evidence>
<sequence>MFFSKTSVLIALACLASTANADCGTDVTSTEFSTFYAGLTNDYDYTKFPQECVDVGGDIFTYSGTTTCSGAVTQIDREIFCAPVSCTASDGIASLPFVLAAGAGAGCTGDYTYEGLGNGTPASVQCRLLDMNRIGDGGEDAANFVEFVTARIAGEANAGDYSALPPLCDAMKDAHYFTFSGTQTCTDGTSDLTDVPMCLPESCTDGDEATLAEMVAIVEKDIYDSISKSCTVTGLTFDGLDDHDTSGAFFPAATSVVTAGMATIVAGLAAAI</sequence>
<dbReference type="AlphaFoldDB" id="A0A7S3PZJ7"/>
<accession>A0A7S3PZJ7</accession>
<organism evidence="2">
    <name type="scientific">Chaetoceros debilis</name>
    <dbReference type="NCBI Taxonomy" id="122233"/>
    <lineage>
        <taxon>Eukaryota</taxon>
        <taxon>Sar</taxon>
        <taxon>Stramenopiles</taxon>
        <taxon>Ochrophyta</taxon>
        <taxon>Bacillariophyta</taxon>
        <taxon>Coscinodiscophyceae</taxon>
        <taxon>Chaetocerotophycidae</taxon>
        <taxon>Chaetocerotales</taxon>
        <taxon>Chaetocerotaceae</taxon>
        <taxon>Chaetoceros</taxon>
    </lineage>
</organism>
<proteinExistence type="predicted"/>
<reference evidence="2" key="1">
    <citation type="submission" date="2021-01" db="EMBL/GenBank/DDBJ databases">
        <authorList>
            <person name="Corre E."/>
            <person name="Pelletier E."/>
            <person name="Niang G."/>
            <person name="Scheremetjew M."/>
            <person name="Finn R."/>
            <person name="Kale V."/>
            <person name="Holt S."/>
            <person name="Cochrane G."/>
            <person name="Meng A."/>
            <person name="Brown T."/>
            <person name="Cohen L."/>
        </authorList>
    </citation>
    <scope>NUCLEOTIDE SEQUENCE</scope>
    <source>
        <strain evidence="2">MM31A-1</strain>
    </source>
</reference>